<evidence type="ECO:0000256" key="1">
    <source>
        <dbReference type="SAM" id="Coils"/>
    </source>
</evidence>
<keyword evidence="3" id="KW-1185">Reference proteome</keyword>
<dbReference type="Proteomes" id="UP001419268">
    <property type="component" value="Unassembled WGS sequence"/>
</dbReference>
<evidence type="ECO:0000313" key="2">
    <source>
        <dbReference type="EMBL" id="KAK9100854.1"/>
    </source>
</evidence>
<accession>A0AAP0F567</accession>
<keyword evidence="1" id="KW-0175">Coiled coil</keyword>
<gene>
    <name evidence="2" type="ORF">Scep_024284</name>
</gene>
<sequence length="145" mass="16416">MRHPLKGCNWNHFQGDSTLQEPQKLSSKLIGSKDGRQLGSTWTPRLGVGELTSRIREFEEVKERFEKRMFTQENDNFLYSDEYYDMMPCGYPNLSSGLLSRSTLLTLGVPLPASLSRPREFGHAESGTIVRSTFGQGIDVIRVSD</sequence>
<reference evidence="2 3" key="1">
    <citation type="submission" date="2024-01" db="EMBL/GenBank/DDBJ databases">
        <title>Genome assemblies of Stephania.</title>
        <authorList>
            <person name="Yang L."/>
        </authorList>
    </citation>
    <scope>NUCLEOTIDE SEQUENCE [LARGE SCALE GENOMIC DNA]</scope>
    <source>
        <strain evidence="2">JXDWG</strain>
        <tissue evidence="2">Leaf</tissue>
    </source>
</reference>
<protein>
    <submittedName>
        <fullName evidence="2">Uncharacterized protein</fullName>
    </submittedName>
</protein>
<evidence type="ECO:0000313" key="3">
    <source>
        <dbReference type="Proteomes" id="UP001419268"/>
    </source>
</evidence>
<name>A0AAP0F567_9MAGN</name>
<proteinExistence type="predicted"/>
<organism evidence="2 3">
    <name type="scientific">Stephania cephalantha</name>
    <dbReference type="NCBI Taxonomy" id="152367"/>
    <lineage>
        <taxon>Eukaryota</taxon>
        <taxon>Viridiplantae</taxon>
        <taxon>Streptophyta</taxon>
        <taxon>Embryophyta</taxon>
        <taxon>Tracheophyta</taxon>
        <taxon>Spermatophyta</taxon>
        <taxon>Magnoliopsida</taxon>
        <taxon>Ranunculales</taxon>
        <taxon>Menispermaceae</taxon>
        <taxon>Menispermoideae</taxon>
        <taxon>Cissampelideae</taxon>
        <taxon>Stephania</taxon>
    </lineage>
</organism>
<feature type="coiled-coil region" evidence="1">
    <location>
        <begin position="48"/>
        <end position="75"/>
    </location>
</feature>
<dbReference type="AlphaFoldDB" id="A0AAP0F567"/>
<dbReference type="EMBL" id="JBBNAG010000010">
    <property type="protein sequence ID" value="KAK9100854.1"/>
    <property type="molecule type" value="Genomic_DNA"/>
</dbReference>
<comment type="caution">
    <text evidence="2">The sequence shown here is derived from an EMBL/GenBank/DDBJ whole genome shotgun (WGS) entry which is preliminary data.</text>
</comment>